<dbReference type="InterPro" id="IPR011010">
    <property type="entry name" value="DNA_brk_join_enz"/>
</dbReference>
<dbReference type="InterPro" id="IPR025166">
    <property type="entry name" value="Integrase_DNA_bind_dom"/>
</dbReference>
<dbReference type="GO" id="GO:0003677">
    <property type="term" value="F:DNA binding"/>
    <property type="evidence" value="ECO:0007669"/>
    <property type="project" value="UniProtKB-KW"/>
</dbReference>
<dbReference type="Gene3D" id="1.10.443.10">
    <property type="entry name" value="Intergrase catalytic core"/>
    <property type="match status" value="1"/>
</dbReference>
<evidence type="ECO:0000256" key="4">
    <source>
        <dbReference type="ARBA" id="ARBA00023172"/>
    </source>
</evidence>
<dbReference type="Pfam" id="PF13356">
    <property type="entry name" value="Arm-DNA-bind_3"/>
    <property type="match status" value="1"/>
</dbReference>
<sequence length="426" mass="46159">MPTAKLNKRNVDAFAPPKDKQAVLWDSEIRGFGLRALPSGLKTFIVQYRNIEGIKRRINLGRYGVITTEQARDLAKIKLGEVAGGQDPAEAIHQARSGMTVAEICDWYLVEARAGNILGRKNRPIKASSLAMDESRINTHIKPILGHRMAKRLTIADVEQMQADVRDGKTAKARGKSRGGRPAGGPGVASRCLGSLQAILGHAKHKGLIAEHPTRGAKKLAINKKTRRLSTAELVAFGKAIAYAERNGENPTALAVVRTLALTGYRREEAQSMKRAWVHAEGGFVSFPDTKTDAQVRSIGPEALKVVLAQPEIVGNPYVFPSMTGAGAYQAAPACFRRVCQWAGIEGATLHTLRHTFGSIAGELGFTELTIRAMLGHASQNVTQDYIHIDEALKLAVRKTSDEIARLLAEGAEALRPVRSHAAVEN</sequence>
<dbReference type="Pfam" id="PF00589">
    <property type="entry name" value="Phage_integrase"/>
    <property type="match status" value="1"/>
</dbReference>
<evidence type="ECO:0000313" key="7">
    <source>
        <dbReference type="EMBL" id="RXR24943.1"/>
    </source>
</evidence>
<feature type="region of interest" description="Disordered" evidence="5">
    <location>
        <begin position="165"/>
        <end position="187"/>
    </location>
</feature>
<dbReference type="GO" id="GO:0015074">
    <property type="term" value="P:DNA integration"/>
    <property type="evidence" value="ECO:0007669"/>
    <property type="project" value="UniProtKB-KW"/>
</dbReference>
<dbReference type="Proteomes" id="UP000290958">
    <property type="component" value="Unassembled WGS sequence"/>
</dbReference>
<dbReference type="OrthoDB" id="7615137at2"/>
<keyword evidence="8" id="KW-1185">Reference proteome</keyword>
<dbReference type="InterPro" id="IPR010998">
    <property type="entry name" value="Integrase_recombinase_N"/>
</dbReference>
<dbReference type="Gene3D" id="1.10.150.130">
    <property type="match status" value="1"/>
</dbReference>
<keyword evidence="3" id="KW-0238">DNA-binding</keyword>
<evidence type="ECO:0000256" key="2">
    <source>
        <dbReference type="ARBA" id="ARBA00022908"/>
    </source>
</evidence>
<dbReference type="RefSeq" id="WP_066649905.1">
    <property type="nucleotide sequence ID" value="NZ_SBKP01000025.1"/>
</dbReference>
<dbReference type="EMBL" id="SBKP01000025">
    <property type="protein sequence ID" value="RXR24943.1"/>
    <property type="molecule type" value="Genomic_DNA"/>
</dbReference>
<evidence type="ECO:0000256" key="3">
    <source>
        <dbReference type="ARBA" id="ARBA00023125"/>
    </source>
</evidence>
<comment type="caution">
    <text evidence="7">The sequence shown here is derived from an EMBL/GenBank/DDBJ whole genome shotgun (WGS) entry which is preliminary data.</text>
</comment>
<dbReference type="PANTHER" id="PTHR30629:SF2">
    <property type="entry name" value="PROPHAGE INTEGRASE INTS-RELATED"/>
    <property type="match status" value="1"/>
</dbReference>
<dbReference type="InterPro" id="IPR013762">
    <property type="entry name" value="Integrase-like_cat_sf"/>
</dbReference>
<name>A0A4Q1KCT4_9SPHN</name>
<organism evidence="7 8">
    <name type="scientific">Sphingobium fluviale</name>
    <dbReference type="NCBI Taxonomy" id="2506423"/>
    <lineage>
        <taxon>Bacteria</taxon>
        <taxon>Pseudomonadati</taxon>
        <taxon>Pseudomonadota</taxon>
        <taxon>Alphaproteobacteria</taxon>
        <taxon>Sphingomonadales</taxon>
        <taxon>Sphingomonadaceae</taxon>
        <taxon>Sphingobium</taxon>
    </lineage>
</organism>
<dbReference type="GO" id="GO:0006310">
    <property type="term" value="P:DNA recombination"/>
    <property type="evidence" value="ECO:0007669"/>
    <property type="project" value="UniProtKB-KW"/>
</dbReference>
<evidence type="ECO:0000256" key="1">
    <source>
        <dbReference type="ARBA" id="ARBA00008857"/>
    </source>
</evidence>
<keyword evidence="2" id="KW-0229">DNA integration</keyword>
<evidence type="ECO:0000259" key="6">
    <source>
        <dbReference type="PROSITE" id="PS51898"/>
    </source>
</evidence>
<dbReference type="PROSITE" id="PS51898">
    <property type="entry name" value="TYR_RECOMBINASE"/>
    <property type="match status" value="1"/>
</dbReference>
<dbReference type="InterPro" id="IPR038488">
    <property type="entry name" value="Integrase_DNA-bd_sf"/>
</dbReference>
<dbReference type="PANTHER" id="PTHR30629">
    <property type="entry name" value="PROPHAGE INTEGRASE"/>
    <property type="match status" value="1"/>
</dbReference>
<dbReference type="SUPFAM" id="SSF56349">
    <property type="entry name" value="DNA breaking-rejoining enzymes"/>
    <property type="match status" value="1"/>
</dbReference>
<dbReference type="Gene3D" id="3.30.160.390">
    <property type="entry name" value="Integrase, DNA-binding domain"/>
    <property type="match status" value="1"/>
</dbReference>
<dbReference type="InterPro" id="IPR050808">
    <property type="entry name" value="Phage_Integrase"/>
</dbReference>
<dbReference type="AlphaFoldDB" id="A0A4Q1KCT4"/>
<keyword evidence="4" id="KW-0233">DNA recombination</keyword>
<dbReference type="CDD" id="cd00796">
    <property type="entry name" value="INT_Rci_Hp1_C"/>
    <property type="match status" value="1"/>
</dbReference>
<protein>
    <submittedName>
        <fullName evidence="7">DUF4102 domain-containing protein</fullName>
    </submittedName>
</protein>
<feature type="domain" description="Tyr recombinase" evidence="6">
    <location>
        <begin position="224"/>
        <end position="399"/>
    </location>
</feature>
<comment type="similarity">
    <text evidence="1">Belongs to the 'phage' integrase family.</text>
</comment>
<gene>
    <name evidence="7" type="ORF">EQG66_14710</name>
</gene>
<evidence type="ECO:0000256" key="5">
    <source>
        <dbReference type="SAM" id="MobiDB-lite"/>
    </source>
</evidence>
<accession>A0A4Q1KCT4</accession>
<dbReference type="InterPro" id="IPR002104">
    <property type="entry name" value="Integrase_catalytic"/>
</dbReference>
<evidence type="ECO:0000313" key="8">
    <source>
        <dbReference type="Proteomes" id="UP000290958"/>
    </source>
</evidence>
<proteinExistence type="inferred from homology"/>
<reference evidence="8" key="1">
    <citation type="submission" date="2019-01" db="EMBL/GenBank/DDBJ databases">
        <title>Cytophagaceae bacterium strain CAR-16.</title>
        <authorList>
            <person name="Chen W.-M."/>
        </authorList>
    </citation>
    <scope>NUCLEOTIDE SEQUENCE [LARGE SCALE GENOMIC DNA]</scope>
    <source>
        <strain evidence="8">CHR27</strain>
    </source>
</reference>